<evidence type="ECO:0000259" key="6">
    <source>
        <dbReference type="PROSITE" id="PS50225"/>
    </source>
</evidence>
<dbReference type="Pfam" id="PF13637">
    <property type="entry name" value="Ank_4"/>
    <property type="match status" value="2"/>
</dbReference>
<dbReference type="InterPro" id="IPR036036">
    <property type="entry name" value="SOCS_box-like_dom_sf"/>
</dbReference>
<dbReference type="SMART" id="SM00248">
    <property type="entry name" value="ANK"/>
    <property type="match status" value="9"/>
</dbReference>
<dbReference type="PANTHER" id="PTHR24198:SF184">
    <property type="entry name" value="ANKYRIN REPEAT AND SOCS BOX CONTAINING 3"/>
    <property type="match status" value="1"/>
</dbReference>
<dbReference type="GO" id="GO:0035556">
    <property type="term" value="P:intracellular signal transduction"/>
    <property type="evidence" value="ECO:0007669"/>
    <property type="project" value="InterPro"/>
</dbReference>
<dbReference type="SMART" id="SM00253">
    <property type="entry name" value="SOCS"/>
    <property type="match status" value="1"/>
</dbReference>
<proteinExistence type="predicted"/>
<sequence length="544" mass="61309">MDFTEAYSDRCSAVGLAAREGNAKMLKKLIKQGYSIDVPDNRGWVPIHEAAAHNSSECLRLLIRAAPSDDYIKLKTFEGLCALHLSARHGSLETLRVLLEAGADPNEVTTESTTPLFLAVENGHTDTVKLLLQHGANVEGPHCWSGWNSLHQASFQGCTEIMKILLEKGAGKECQDDFGITPLFVAAQYGQLESLRLLASHGANVNCQAKDKATPLLIASQEGHTKCVELLLARGADPNLYCNEENWQLPIHAAAEMGHEKILELLIPVTDRICDKGKGKVSPVYSAVYGGNKKCLEMLLQEGYSPDAQQCLNFDCRSPMCMVFQKECFHFIDTFLKYGITLLGIDLGYCLFHEKFTLFQRFLKLGCSLPSGDQLLEFTSYTIKVQEEYKEWLPYLLLAGFNPVNLMRRFWIFSVSEDTLSFILEFTNWKRLPPAVEQDLSDYKEKFAWTPKSHFAFIPSLSHLCRLEIRSILSSERLRSDRFIRDLPLPACLQDYLLYLDVLRVNAIPEVENYLRQREEEAPSTSHSSAEDAERRDTCHAGAR</sequence>
<feature type="repeat" description="ANK" evidence="4">
    <location>
        <begin position="78"/>
        <end position="110"/>
    </location>
</feature>
<feature type="region of interest" description="Disordered" evidence="5">
    <location>
        <begin position="517"/>
        <end position="544"/>
    </location>
</feature>
<dbReference type="SMART" id="SM00969">
    <property type="entry name" value="SOCS_box"/>
    <property type="match status" value="1"/>
</dbReference>
<dbReference type="Gene3D" id="1.25.40.20">
    <property type="entry name" value="Ankyrin repeat-containing domain"/>
    <property type="match status" value="2"/>
</dbReference>
<dbReference type="CDD" id="cd03722">
    <property type="entry name" value="SOCS_ASB3"/>
    <property type="match status" value="1"/>
</dbReference>
<evidence type="ECO:0000256" key="3">
    <source>
        <dbReference type="ARBA" id="ARBA00023043"/>
    </source>
</evidence>
<dbReference type="FunFam" id="1.10.750.20:FF:000001">
    <property type="entry name" value="Ankyrin repeat and SOCS box containing 1"/>
    <property type="match status" value="1"/>
</dbReference>
<gene>
    <name evidence="7" type="primary">Asb3</name>
    <name evidence="7" type="ORF">HALSEN_R11463</name>
</gene>
<dbReference type="Gene3D" id="1.10.750.20">
    <property type="entry name" value="SOCS box"/>
    <property type="match status" value="1"/>
</dbReference>
<dbReference type="GO" id="GO:0005737">
    <property type="term" value="C:cytoplasm"/>
    <property type="evidence" value="ECO:0007669"/>
    <property type="project" value="TreeGrafter"/>
</dbReference>
<evidence type="ECO:0000256" key="5">
    <source>
        <dbReference type="SAM" id="MobiDB-lite"/>
    </source>
</evidence>
<dbReference type="PRINTS" id="PR01415">
    <property type="entry name" value="ANKYRIN"/>
</dbReference>
<dbReference type="InterPro" id="IPR037329">
    <property type="entry name" value="ASB3_SOCS"/>
</dbReference>
<dbReference type="Pfam" id="PF07525">
    <property type="entry name" value="SOCS_box"/>
    <property type="match status" value="1"/>
</dbReference>
<feature type="non-terminal residue" evidence="7">
    <location>
        <position position="544"/>
    </location>
</feature>
<keyword evidence="8" id="KW-1185">Reference proteome</keyword>
<dbReference type="PROSITE" id="PS50225">
    <property type="entry name" value="SOCS"/>
    <property type="match status" value="1"/>
</dbReference>
<dbReference type="SUPFAM" id="SSF158235">
    <property type="entry name" value="SOCS box-like"/>
    <property type="match status" value="1"/>
</dbReference>
<dbReference type="Proteomes" id="UP000648918">
    <property type="component" value="Unassembled WGS sequence"/>
</dbReference>
<feature type="repeat" description="ANK" evidence="4">
    <location>
        <begin position="178"/>
        <end position="210"/>
    </location>
</feature>
<comment type="pathway">
    <text evidence="1">Protein modification; protein ubiquitination.</text>
</comment>
<dbReference type="UniPathway" id="UPA00143"/>
<keyword evidence="3 4" id="KW-0040">ANK repeat</keyword>
<dbReference type="PROSITE" id="PS50297">
    <property type="entry name" value="ANK_REP_REGION"/>
    <property type="match status" value="5"/>
</dbReference>
<dbReference type="PROSITE" id="PS50088">
    <property type="entry name" value="ANK_REPEAT"/>
    <property type="match status" value="6"/>
</dbReference>
<feature type="domain" description="SOCS box" evidence="6">
    <location>
        <begin position="458"/>
        <end position="503"/>
    </location>
</feature>
<evidence type="ECO:0000256" key="4">
    <source>
        <dbReference type="PROSITE-ProRule" id="PRU00023"/>
    </source>
</evidence>
<comment type="caution">
    <text evidence="7">The sequence shown here is derived from an EMBL/GenBank/DDBJ whole genome shotgun (WGS) entry which is preliminary data.</text>
</comment>
<organism evidence="7 8">
    <name type="scientific">Halcyon senegalensis</name>
    <dbReference type="NCBI Taxonomy" id="342381"/>
    <lineage>
        <taxon>Eukaryota</taxon>
        <taxon>Metazoa</taxon>
        <taxon>Chordata</taxon>
        <taxon>Craniata</taxon>
        <taxon>Vertebrata</taxon>
        <taxon>Euteleostomi</taxon>
        <taxon>Archelosauria</taxon>
        <taxon>Archosauria</taxon>
        <taxon>Dinosauria</taxon>
        <taxon>Saurischia</taxon>
        <taxon>Theropoda</taxon>
        <taxon>Coelurosauria</taxon>
        <taxon>Aves</taxon>
        <taxon>Neognathae</taxon>
        <taxon>Neoaves</taxon>
        <taxon>Telluraves</taxon>
        <taxon>Coraciimorphae</taxon>
        <taxon>Coraciiformes</taxon>
        <taxon>Alcedinidae</taxon>
        <taxon>Halcyon</taxon>
    </lineage>
</organism>
<evidence type="ECO:0000313" key="7">
    <source>
        <dbReference type="EMBL" id="NXD84629.1"/>
    </source>
</evidence>
<feature type="repeat" description="ANK" evidence="4">
    <location>
        <begin position="145"/>
        <end position="177"/>
    </location>
</feature>
<name>A0A851Z6Q4_9AVES</name>
<dbReference type="OrthoDB" id="194358at2759"/>
<dbReference type="AlphaFoldDB" id="A0A851Z6Q4"/>
<feature type="repeat" description="ANK" evidence="4">
    <location>
        <begin position="111"/>
        <end position="139"/>
    </location>
</feature>
<accession>A0A851Z6Q4</accession>
<dbReference type="Pfam" id="PF12796">
    <property type="entry name" value="Ank_2"/>
    <property type="match status" value="1"/>
</dbReference>
<reference evidence="7" key="1">
    <citation type="submission" date="2019-09" db="EMBL/GenBank/DDBJ databases">
        <title>Bird 10,000 Genomes (B10K) Project - Family phase.</title>
        <authorList>
            <person name="Zhang G."/>
        </authorList>
    </citation>
    <scope>NUCLEOTIDE SEQUENCE</scope>
    <source>
        <strain evidence="7">B10K-DU-024-03</strain>
        <tissue evidence="7">Muscle</tissue>
    </source>
</reference>
<protein>
    <submittedName>
        <fullName evidence="7">ASB3 protein</fullName>
    </submittedName>
</protein>
<dbReference type="SUPFAM" id="SSF48403">
    <property type="entry name" value="Ankyrin repeat"/>
    <property type="match status" value="2"/>
</dbReference>
<keyword evidence="2" id="KW-0677">Repeat</keyword>
<feature type="compositionally biased region" description="Basic and acidic residues" evidence="5">
    <location>
        <begin position="529"/>
        <end position="544"/>
    </location>
</feature>
<feature type="repeat" description="ANK" evidence="4">
    <location>
        <begin position="211"/>
        <end position="243"/>
    </location>
</feature>
<evidence type="ECO:0000256" key="1">
    <source>
        <dbReference type="ARBA" id="ARBA00004906"/>
    </source>
</evidence>
<dbReference type="InterPro" id="IPR002110">
    <property type="entry name" value="Ankyrin_rpt"/>
</dbReference>
<evidence type="ECO:0000313" key="8">
    <source>
        <dbReference type="Proteomes" id="UP000648918"/>
    </source>
</evidence>
<feature type="non-terminal residue" evidence="7">
    <location>
        <position position="1"/>
    </location>
</feature>
<dbReference type="InterPro" id="IPR036770">
    <property type="entry name" value="Ankyrin_rpt-contain_sf"/>
</dbReference>
<dbReference type="InterPro" id="IPR001496">
    <property type="entry name" value="SOCS_box"/>
</dbReference>
<dbReference type="EMBL" id="WBNJ01000362">
    <property type="protein sequence ID" value="NXD84629.1"/>
    <property type="molecule type" value="Genomic_DNA"/>
</dbReference>
<dbReference type="PANTHER" id="PTHR24198">
    <property type="entry name" value="ANKYRIN REPEAT AND PROTEIN KINASE DOMAIN-CONTAINING PROTEIN"/>
    <property type="match status" value="1"/>
</dbReference>
<feature type="repeat" description="ANK" evidence="4">
    <location>
        <begin position="9"/>
        <end position="41"/>
    </location>
</feature>
<evidence type="ECO:0000256" key="2">
    <source>
        <dbReference type="ARBA" id="ARBA00022737"/>
    </source>
</evidence>
<dbReference type="GO" id="GO:0016567">
    <property type="term" value="P:protein ubiquitination"/>
    <property type="evidence" value="ECO:0007669"/>
    <property type="project" value="UniProtKB-UniPathway"/>
</dbReference>